<comment type="caution">
    <text evidence="4">The sequence shown here is derived from an EMBL/GenBank/DDBJ whole genome shotgun (WGS) entry which is preliminary data.</text>
</comment>
<feature type="compositionally biased region" description="Polar residues" evidence="1">
    <location>
        <begin position="214"/>
        <end position="230"/>
    </location>
</feature>
<dbReference type="Pfam" id="PF05239">
    <property type="entry name" value="PRC"/>
    <property type="match status" value="1"/>
</dbReference>
<dbReference type="PANTHER" id="PTHR36505">
    <property type="entry name" value="BLR1072 PROTEIN"/>
    <property type="match status" value="1"/>
</dbReference>
<keyword evidence="2" id="KW-0732">Signal</keyword>
<feature type="compositionally biased region" description="Low complexity" evidence="1">
    <location>
        <begin position="50"/>
        <end position="60"/>
    </location>
</feature>
<keyword evidence="5" id="KW-1185">Reference proteome</keyword>
<feature type="region of interest" description="Disordered" evidence="1">
    <location>
        <begin position="33"/>
        <end position="65"/>
    </location>
</feature>
<evidence type="ECO:0000313" key="4">
    <source>
        <dbReference type="EMBL" id="EEF62567.1"/>
    </source>
</evidence>
<reference evidence="4 5" key="1">
    <citation type="journal article" date="2011" name="J. Bacteriol.">
        <title>Genome sequence of 'Pedosphaera parvula' Ellin514, an aerobic Verrucomicrobial isolate from pasture soil.</title>
        <authorList>
            <person name="Kant R."/>
            <person name="van Passel M.W."/>
            <person name="Sangwan P."/>
            <person name="Palva A."/>
            <person name="Lucas S."/>
            <person name="Copeland A."/>
            <person name="Lapidus A."/>
            <person name="Glavina Del Rio T."/>
            <person name="Dalin E."/>
            <person name="Tice H."/>
            <person name="Bruce D."/>
            <person name="Goodwin L."/>
            <person name="Pitluck S."/>
            <person name="Chertkov O."/>
            <person name="Larimer F.W."/>
            <person name="Land M.L."/>
            <person name="Hauser L."/>
            <person name="Brettin T.S."/>
            <person name="Detter J.C."/>
            <person name="Han S."/>
            <person name="de Vos W.M."/>
            <person name="Janssen P.H."/>
            <person name="Smidt H."/>
        </authorList>
    </citation>
    <scope>NUCLEOTIDE SEQUENCE [LARGE SCALE GENOMIC DNA]</scope>
    <source>
        <strain evidence="4 5">Ellin514</strain>
    </source>
</reference>
<dbReference type="EMBL" id="ABOX02000004">
    <property type="protein sequence ID" value="EEF62567.1"/>
    <property type="molecule type" value="Genomic_DNA"/>
</dbReference>
<dbReference type="AlphaFoldDB" id="B9XC99"/>
<dbReference type="OrthoDB" id="190593at2"/>
<dbReference type="InterPro" id="IPR011033">
    <property type="entry name" value="PRC_barrel-like_sf"/>
</dbReference>
<feature type="domain" description="PRC-barrel" evidence="3">
    <location>
        <begin position="66"/>
        <end position="139"/>
    </location>
</feature>
<evidence type="ECO:0000313" key="5">
    <source>
        <dbReference type="Proteomes" id="UP000003688"/>
    </source>
</evidence>
<dbReference type="SUPFAM" id="SSF50346">
    <property type="entry name" value="PRC-barrel domain"/>
    <property type="match status" value="1"/>
</dbReference>
<dbReference type="STRING" id="320771.Cflav_PD5202"/>
<protein>
    <submittedName>
        <fullName evidence="4">PRC-barrel domain protein</fullName>
    </submittedName>
</protein>
<proteinExistence type="predicted"/>
<dbReference type="Proteomes" id="UP000003688">
    <property type="component" value="Unassembled WGS sequence"/>
</dbReference>
<dbReference type="Gene3D" id="2.30.30.240">
    <property type="entry name" value="PRC-barrel domain"/>
    <property type="match status" value="1"/>
</dbReference>
<accession>B9XC99</accession>
<evidence type="ECO:0000259" key="3">
    <source>
        <dbReference type="Pfam" id="PF05239"/>
    </source>
</evidence>
<feature type="region of interest" description="Disordered" evidence="1">
    <location>
        <begin position="171"/>
        <end position="238"/>
    </location>
</feature>
<dbReference type="PANTHER" id="PTHR36505:SF1">
    <property type="entry name" value="BLR1072 PROTEIN"/>
    <property type="match status" value="1"/>
</dbReference>
<evidence type="ECO:0000256" key="1">
    <source>
        <dbReference type="SAM" id="MobiDB-lite"/>
    </source>
</evidence>
<gene>
    <name evidence="4" type="ORF">Cflav_PD5202</name>
</gene>
<feature type="chain" id="PRO_5002894758" evidence="2">
    <location>
        <begin position="26"/>
        <end position="238"/>
    </location>
</feature>
<dbReference type="InterPro" id="IPR027275">
    <property type="entry name" value="PRC-brl_dom"/>
</dbReference>
<name>B9XC99_PEDPL</name>
<sequence length="238" mass="25090" precursor="true">MKSKTLLQAIAICASHSLLVASLLAANANNSSSSTADSSSLGQGAPATASSSDSSTGSSHMSHRSERLSQLMGTTVKNAQGETLGQINDFVINPMSGRIQFAIISLSDPSQSGKLTAVPWTLARMSTEPNTVMLNVDKQKLASSQTFDATSWPDFSQADWTQKTYSYYGVQEPSWRGTGGRIPMDGNATGTSSSKDRDAKPNADNGTAPDGRGTFNQGPDVNPDNQATPNNREKSNNP</sequence>
<evidence type="ECO:0000256" key="2">
    <source>
        <dbReference type="SAM" id="SignalP"/>
    </source>
</evidence>
<dbReference type="RefSeq" id="WP_007413447.1">
    <property type="nucleotide sequence ID" value="NZ_ABOX02000004.1"/>
</dbReference>
<organism evidence="4 5">
    <name type="scientific">Pedosphaera parvula (strain Ellin514)</name>
    <dbReference type="NCBI Taxonomy" id="320771"/>
    <lineage>
        <taxon>Bacteria</taxon>
        <taxon>Pseudomonadati</taxon>
        <taxon>Verrucomicrobiota</taxon>
        <taxon>Pedosphaerae</taxon>
        <taxon>Pedosphaerales</taxon>
        <taxon>Pedosphaeraceae</taxon>
        <taxon>Pedosphaera</taxon>
    </lineage>
</organism>
<feature type="signal peptide" evidence="2">
    <location>
        <begin position="1"/>
        <end position="25"/>
    </location>
</feature>